<keyword evidence="1" id="KW-0472">Membrane</keyword>
<evidence type="ECO:0000259" key="2">
    <source>
        <dbReference type="Pfam" id="PF12158"/>
    </source>
</evidence>
<name>A0ABV6C9Y0_9GAMM</name>
<evidence type="ECO:0000313" key="3">
    <source>
        <dbReference type="EMBL" id="MFC0179041.1"/>
    </source>
</evidence>
<keyword evidence="4" id="KW-1185">Reference proteome</keyword>
<keyword evidence="1" id="KW-0812">Transmembrane</keyword>
<keyword evidence="1" id="KW-1133">Transmembrane helix</keyword>
<protein>
    <submittedName>
        <fullName evidence="3">DUF3592 domain-containing protein</fullName>
    </submittedName>
</protein>
<sequence length="235" mass="26944">MIKTNKLLRYIFLILGIALLIGLIFSVLHVSNQINTYNKTSGVVVSLKEETSNNHSSSQKNSLVYFPVVKYKDNQDKEHLLIESTGSNPPAFYVGEYVEVLYDPLSPDKAEINTFLTLWFGTIILAVFTVVSLIIGIVLFILLKTKDLKKYKQDGIAVIATVFEIKRMDNLKVNGKNPYRIYAKWEDKINFKTYNFVSDNLFIDPSDKIKNNQVTVYYLKNNPKKYAMDLSHITQ</sequence>
<dbReference type="InterPro" id="IPR021994">
    <property type="entry name" value="DUF3592"/>
</dbReference>
<feature type="transmembrane region" description="Helical" evidence="1">
    <location>
        <begin position="118"/>
        <end position="143"/>
    </location>
</feature>
<feature type="domain" description="DUF3592" evidence="2">
    <location>
        <begin position="40"/>
        <end position="115"/>
    </location>
</feature>
<evidence type="ECO:0000256" key="1">
    <source>
        <dbReference type="SAM" id="Phobius"/>
    </source>
</evidence>
<dbReference type="Pfam" id="PF12158">
    <property type="entry name" value="DUF3592"/>
    <property type="match status" value="1"/>
</dbReference>
<organism evidence="3 4">
    <name type="scientific">Thorsellia kenyensis</name>
    <dbReference type="NCBI Taxonomy" id="1549888"/>
    <lineage>
        <taxon>Bacteria</taxon>
        <taxon>Pseudomonadati</taxon>
        <taxon>Pseudomonadota</taxon>
        <taxon>Gammaproteobacteria</taxon>
        <taxon>Enterobacterales</taxon>
        <taxon>Thorselliaceae</taxon>
        <taxon>Thorsellia</taxon>
    </lineage>
</organism>
<proteinExistence type="predicted"/>
<feature type="transmembrane region" description="Helical" evidence="1">
    <location>
        <begin position="7"/>
        <end position="28"/>
    </location>
</feature>
<dbReference type="EMBL" id="JBHLXE010000027">
    <property type="protein sequence ID" value="MFC0179041.1"/>
    <property type="molecule type" value="Genomic_DNA"/>
</dbReference>
<evidence type="ECO:0000313" key="4">
    <source>
        <dbReference type="Proteomes" id="UP001589758"/>
    </source>
</evidence>
<reference evidence="3 4" key="1">
    <citation type="submission" date="2024-09" db="EMBL/GenBank/DDBJ databases">
        <authorList>
            <person name="Sun Q."/>
            <person name="Mori K."/>
        </authorList>
    </citation>
    <scope>NUCLEOTIDE SEQUENCE [LARGE SCALE GENOMIC DNA]</scope>
    <source>
        <strain evidence="3 4">CCM 8545</strain>
    </source>
</reference>
<comment type="caution">
    <text evidence="3">The sequence shown here is derived from an EMBL/GenBank/DDBJ whole genome shotgun (WGS) entry which is preliminary data.</text>
</comment>
<accession>A0ABV6C9Y0</accession>
<dbReference type="Proteomes" id="UP001589758">
    <property type="component" value="Unassembled WGS sequence"/>
</dbReference>
<dbReference type="RefSeq" id="WP_385876135.1">
    <property type="nucleotide sequence ID" value="NZ_JBHLXE010000027.1"/>
</dbReference>
<gene>
    <name evidence="3" type="ORF">ACFFIT_02845</name>
</gene>